<comment type="caution">
    <text evidence="2">The sequence shown here is derived from an EMBL/GenBank/DDBJ whole genome shotgun (WGS) entry which is preliminary data.</text>
</comment>
<name>A0ABU1QWK4_9BACT</name>
<keyword evidence="3" id="KW-1185">Reference proteome</keyword>
<sequence length="119" mass="13798">MYAIVMTCQKVCDLTVNEIPAMKDVDIKKSPDFKESVGKVLNELSKRRIKNKFYVRLGYSPAIVSMWRNGKRNILPEQEKLLFETAIEVIKEHEEEVKAFQKERKSLFSQFESLVAAAE</sequence>
<dbReference type="Proteomes" id="UP001264980">
    <property type="component" value="Unassembled WGS sequence"/>
</dbReference>
<evidence type="ECO:0000313" key="3">
    <source>
        <dbReference type="Proteomes" id="UP001264980"/>
    </source>
</evidence>
<organism evidence="2 3">
    <name type="scientific">Dyadobacter fermentans</name>
    <dbReference type="NCBI Taxonomy" id="94254"/>
    <lineage>
        <taxon>Bacteria</taxon>
        <taxon>Pseudomonadati</taxon>
        <taxon>Bacteroidota</taxon>
        <taxon>Cytophagia</taxon>
        <taxon>Cytophagales</taxon>
        <taxon>Spirosomataceae</taxon>
        <taxon>Dyadobacter</taxon>
    </lineage>
</organism>
<dbReference type="EMBL" id="JAVDTI010000002">
    <property type="protein sequence ID" value="MDR6805543.1"/>
    <property type="molecule type" value="Genomic_DNA"/>
</dbReference>
<gene>
    <name evidence="2" type="ORF">J2W84_002589</name>
</gene>
<reference evidence="2 3" key="1">
    <citation type="submission" date="2023-07" db="EMBL/GenBank/DDBJ databases">
        <title>Sorghum-associated microbial communities from plants grown in Nebraska, USA.</title>
        <authorList>
            <person name="Schachtman D."/>
        </authorList>
    </citation>
    <scope>NUCLEOTIDE SEQUENCE [LARGE SCALE GENOMIC DNA]</scope>
    <source>
        <strain evidence="2 3">BE57</strain>
    </source>
</reference>
<feature type="coiled-coil region" evidence="1">
    <location>
        <begin position="83"/>
        <end position="110"/>
    </location>
</feature>
<proteinExistence type="predicted"/>
<evidence type="ECO:0000313" key="2">
    <source>
        <dbReference type="EMBL" id="MDR6805543.1"/>
    </source>
</evidence>
<accession>A0ABU1QWK4</accession>
<evidence type="ECO:0008006" key="4">
    <source>
        <dbReference type="Google" id="ProtNLM"/>
    </source>
</evidence>
<evidence type="ECO:0000256" key="1">
    <source>
        <dbReference type="SAM" id="Coils"/>
    </source>
</evidence>
<keyword evidence="1" id="KW-0175">Coiled coil</keyword>
<protein>
    <recommendedName>
        <fullName evidence="4">HTH cro/C1-type domain-containing protein</fullName>
    </recommendedName>
</protein>